<feature type="transmembrane region" description="Helical" evidence="9">
    <location>
        <begin position="350"/>
        <end position="372"/>
    </location>
</feature>
<feature type="transmembrane region" description="Helical" evidence="9">
    <location>
        <begin position="56"/>
        <end position="76"/>
    </location>
</feature>
<dbReference type="Proteomes" id="UP000293465">
    <property type="component" value="Unassembled WGS sequence"/>
</dbReference>
<feature type="transmembrane region" description="Helical" evidence="9">
    <location>
        <begin position="88"/>
        <end position="108"/>
    </location>
</feature>
<dbReference type="EMBL" id="SEZK01000012">
    <property type="protein sequence ID" value="RYU51772.1"/>
    <property type="molecule type" value="Genomic_DNA"/>
</dbReference>
<proteinExistence type="inferred from homology"/>
<evidence type="ECO:0000313" key="16">
    <source>
        <dbReference type="Proteomes" id="UP000294166"/>
    </source>
</evidence>
<evidence type="ECO:0000313" key="15">
    <source>
        <dbReference type="Proteomes" id="UP000294063"/>
    </source>
</evidence>
<protein>
    <submittedName>
        <fullName evidence="11">MFS transporter</fullName>
    </submittedName>
</protein>
<keyword evidence="5" id="KW-0653">Protein transport</keyword>
<feature type="transmembrane region" description="Helical" evidence="9">
    <location>
        <begin position="417"/>
        <end position="440"/>
    </location>
</feature>
<dbReference type="InterPro" id="IPR005279">
    <property type="entry name" value="Dipep/tripep_permease"/>
</dbReference>
<evidence type="ECO:0000259" key="10">
    <source>
        <dbReference type="PROSITE" id="PS50850"/>
    </source>
</evidence>
<dbReference type="Proteomes" id="UP000294166">
    <property type="component" value="Unassembled WGS sequence"/>
</dbReference>
<dbReference type="NCBIfam" id="TIGR00924">
    <property type="entry name" value="yjdL_sub1_fam"/>
    <property type="match status" value="2"/>
</dbReference>
<feature type="transmembrane region" description="Helical" evidence="9">
    <location>
        <begin position="318"/>
        <end position="338"/>
    </location>
</feature>
<evidence type="ECO:0000256" key="9">
    <source>
        <dbReference type="SAM" id="Phobius"/>
    </source>
</evidence>
<evidence type="ECO:0000313" key="13">
    <source>
        <dbReference type="EMBL" id="RYU64879.1"/>
    </source>
</evidence>
<organism evidence="11 14">
    <name type="scientific">Aliivibrio finisterrensis</name>
    <dbReference type="NCBI Taxonomy" id="511998"/>
    <lineage>
        <taxon>Bacteria</taxon>
        <taxon>Pseudomonadati</taxon>
        <taxon>Pseudomonadota</taxon>
        <taxon>Gammaproteobacteria</taxon>
        <taxon>Vibrionales</taxon>
        <taxon>Vibrionaceae</taxon>
        <taxon>Aliivibrio</taxon>
    </lineage>
</organism>
<dbReference type="EMBL" id="SEZJ01000004">
    <property type="protein sequence ID" value="RYU47164.1"/>
    <property type="molecule type" value="Genomic_DNA"/>
</dbReference>
<feature type="transmembrane region" description="Helical" evidence="9">
    <location>
        <begin position="284"/>
        <end position="306"/>
    </location>
</feature>
<dbReference type="Gene3D" id="1.20.1250.20">
    <property type="entry name" value="MFS general substrate transporter like domains"/>
    <property type="match status" value="2"/>
</dbReference>
<reference evidence="14 15" key="1">
    <citation type="submission" date="2019-02" db="EMBL/GenBank/DDBJ databases">
        <title>Genome sequences of Aliivibrio finisterrensis strains from farmed Atlantic salmon.</title>
        <authorList>
            <person name="Bowman J.P."/>
        </authorList>
    </citation>
    <scope>NUCLEOTIDE SEQUENCE [LARGE SCALE GENOMIC DNA]</scope>
    <source>
        <strain evidence="13 16">A21</strain>
        <strain evidence="11 14">A32</strain>
        <strain evidence="12 15">A46</strain>
    </source>
</reference>
<dbReference type="GO" id="GO:0006857">
    <property type="term" value="P:oligopeptide transport"/>
    <property type="evidence" value="ECO:0007669"/>
    <property type="project" value="InterPro"/>
</dbReference>
<dbReference type="InterPro" id="IPR000109">
    <property type="entry name" value="POT_fam"/>
</dbReference>
<dbReference type="GeneID" id="56274475"/>
<comment type="similarity">
    <text evidence="8">Belongs to the major facilitator superfamily. Proton-dependent oligopeptide transporter (POT/PTR) (TC 2.A.17) family.</text>
</comment>
<dbReference type="EMBL" id="SEZN01000012">
    <property type="protein sequence ID" value="RYU64879.1"/>
    <property type="molecule type" value="Genomic_DNA"/>
</dbReference>
<dbReference type="InterPro" id="IPR050171">
    <property type="entry name" value="MFS_Transporters"/>
</dbReference>
<keyword evidence="7 9" id="KW-0472">Membrane</keyword>
<dbReference type="RefSeq" id="WP_130048079.1">
    <property type="nucleotide sequence ID" value="NZ_SEZJ01000004.1"/>
</dbReference>
<feature type="transmembrane region" description="Helical" evidence="9">
    <location>
        <begin position="114"/>
        <end position="130"/>
    </location>
</feature>
<evidence type="ECO:0000256" key="8">
    <source>
        <dbReference type="RuleBase" id="RU003755"/>
    </source>
</evidence>
<keyword evidence="16" id="KW-1185">Reference proteome</keyword>
<evidence type="ECO:0000256" key="1">
    <source>
        <dbReference type="ARBA" id="ARBA00004651"/>
    </source>
</evidence>
<feature type="transmembrane region" description="Helical" evidence="9">
    <location>
        <begin position="151"/>
        <end position="170"/>
    </location>
</feature>
<gene>
    <name evidence="11" type="ORF">ERW49_05440</name>
    <name evidence="13" type="ORF">ERW53_08490</name>
    <name evidence="12" type="ORF">ERW57_08925</name>
</gene>
<dbReference type="Pfam" id="PF00854">
    <property type="entry name" value="PTR2"/>
    <property type="match status" value="2"/>
</dbReference>
<dbReference type="GO" id="GO:0005886">
    <property type="term" value="C:plasma membrane"/>
    <property type="evidence" value="ECO:0007669"/>
    <property type="project" value="UniProtKB-SubCell"/>
</dbReference>
<evidence type="ECO:0000256" key="3">
    <source>
        <dbReference type="ARBA" id="ARBA00022475"/>
    </source>
</evidence>
<dbReference type="Proteomes" id="UP000294063">
    <property type="component" value="Unassembled WGS sequence"/>
</dbReference>
<evidence type="ECO:0000256" key="2">
    <source>
        <dbReference type="ARBA" id="ARBA00022448"/>
    </source>
</evidence>
<evidence type="ECO:0000313" key="14">
    <source>
        <dbReference type="Proteomes" id="UP000293465"/>
    </source>
</evidence>
<feature type="transmembrane region" description="Helical" evidence="9">
    <location>
        <begin position="384"/>
        <end position="405"/>
    </location>
</feature>
<dbReference type="CDD" id="cd17346">
    <property type="entry name" value="MFS_DtpA_like"/>
    <property type="match status" value="1"/>
</dbReference>
<dbReference type="GO" id="GO:1904680">
    <property type="term" value="F:peptide transmembrane transporter activity"/>
    <property type="evidence" value="ECO:0007669"/>
    <property type="project" value="InterPro"/>
</dbReference>
<name>A0A4Q5KLH6_9GAMM</name>
<evidence type="ECO:0000313" key="12">
    <source>
        <dbReference type="EMBL" id="RYU51772.1"/>
    </source>
</evidence>
<dbReference type="InterPro" id="IPR036259">
    <property type="entry name" value="MFS_trans_sf"/>
</dbReference>
<evidence type="ECO:0000256" key="4">
    <source>
        <dbReference type="ARBA" id="ARBA00022692"/>
    </source>
</evidence>
<accession>A0A4Q5KLH6</accession>
<dbReference type="PANTHER" id="PTHR23517">
    <property type="entry name" value="RESISTANCE PROTEIN MDTM, PUTATIVE-RELATED-RELATED"/>
    <property type="match status" value="1"/>
</dbReference>
<dbReference type="InterPro" id="IPR020846">
    <property type="entry name" value="MFS_dom"/>
</dbReference>
<comment type="caution">
    <text evidence="11">The sequence shown here is derived from an EMBL/GenBank/DDBJ whole genome shotgun (WGS) entry which is preliminary data.</text>
</comment>
<feature type="transmembrane region" description="Helical" evidence="9">
    <location>
        <begin position="182"/>
        <end position="202"/>
    </location>
</feature>
<dbReference type="OrthoDB" id="9772725at2"/>
<dbReference type="SUPFAM" id="SSF103473">
    <property type="entry name" value="MFS general substrate transporter"/>
    <property type="match status" value="1"/>
</dbReference>
<keyword evidence="4 8" id="KW-0812">Transmembrane</keyword>
<keyword evidence="5" id="KW-0571">Peptide transport</keyword>
<sequence>MPNNKLIMGHPKGLFLLFGTELWERFSYYAMRAILVLYLTDRTINGGLGWTVKDALSLYGTYTALMYITPLIGGWLADNHLGQRKSLLIGGFLMVIGQFTLALPHDILPFSVESLFYTGLAFLIAGNGLFKPNVSTMVGDLYENGDNRRDGAFTIFYMGINLGSLLAGVVSGSVTGLWGWKAGFAAAGIGMIISLIIQSLFAQRFLGDIGVRPAAHIAKEKAEAKGASPTALSKIEIDRLKVIMVMGLFVIVFWAGFEQAGGLMNIYSQQYTDRMIGSFEVPAAWFQSLNPFFIITFAPLIAILWVKLGPKEPSSPIKFALALFFLAIGFLCMVGAVMEQGGDLTIKTSMYWLVGAYFFHTLGELCLSPIGLSLVTKLAPLRLASLMMGTWFGFNAISNYIAGVVGSHVESLGALDIFAGIAIASAISGVLLLIISGTLIRWMHGAEKAH</sequence>
<dbReference type="InterPro" id="IPR018456">
    <property type="entry name" value="PTR2_symporter_CS"/>
</dbReference>
<feature type="transmembrane region" description="Helical" evidence="9">
    <location>
        <begin position="242"/>
        <end position="264"/>
    </location>
</feature>
<evidence type="ECO:0000256" key="7">
    <source>
        <dbReference type="ARBA" id="ARBA00023136"/>
    </source>
</evidence>
<comment type="subcellular location">
    <subcellularLocation>
        <location evidence="1">Cell membrane</location>
        <topology evidence="1">Multi-pass membrane protein</topology>
    </subcellularLocation>
    <subcellularLocation>
        <location evidence="8">Membrane</location>
        <topology evidence="8">Multi-pass membrane protein</topology>
    </subcellularLocation>
</comment>
<dbReference type="PROSITE" id="PS01023">
    <property type="entry name" value="PTR2_2"/>
    <property type="match status" value="1"/>
</dbReference>
<keyword evidence="3" id="KW-1003">Cell membrane</keyword>
<feature type="domain" description="Major facilitator superfamily (MFS) profile" evidence="10">
    <location>
        <begin position="13"/>
        <end position="437"/>
    </location>
</feature>
<keyword evidence="2 8" id="KW-0813">Transport</keyword>
<keyword evidence="6 9" id="KW-1133">Transmembrane helix</keyword>
<dbReference type="PROSITE" id="PS50850">
    <property type="entry name" value="MFS"/>
    <property type="match status" value="1"/>
</dbReference>
<evidence type="ECO:0000313" key="11">
    <source>
        <dbReference type="EMBL" id="RYU47164.1"/>
    </source>
</evidence>
<dbReference type="PANTHER" id="PTHR23517:SF15">
    <property type="entry name" value="PROTON-DEPENDENT OLIGOPEPTIDE FAMILY TRANSPORT PROTEIN"/>
    <property type="match status" value="1"/>
</dbReference>
<dbReference type="AlphaFoldDB" id="A0A4Q5KLH6"/>
<evidence type="ECO:0000256" key="5">
    <source>
        <dbReference type="ARBA" id="ARBA00022856"/>
    </source>
</evidence>
<evidence type="ECO:0000256" key="6">
    <source>
        <dbReference type="ARBA" id="ARBA00022989"/>
    </source>
</evidence>